<keyword evidence="1" id="KW-0732">Signal</keyword>
<gene>
    <name evidence="3" type="ORF">J2S43_000081</name>
</gene>
<dbReference type="RefSeq" id="WP_306826440.1">
    <property type="nucleotide sequence ID" value="NZ_JAUSRA010000001.1"/>
</dbReference>
<sequence length="261" mass="26815">MTRRTTAAAGVALLAGLAALGAGCDPRNVREMEFRNTETVGITEIRLAGGDDRDVAVTTSDRKDTQVDRVVSYRSENAPNSAYRIDGTVLVIDTDCGPMCEVDWTIDAPRGVTVTGRSDSGDISLTTVGAVDLEMDSGTLRVDGVAGAVRVKADSGEVRVANVTGESDLRLDSGSLAGVGLGGAVTAVVQSGDADLTLSAPASVTATVDSGDLTLRVPDGKYRVRTSVDSGDANVGIDDDPDATAVLDLRADSGDLDVLRA</sequence>
<accession>A0ABT9MJH9</accession>
<dbReference type="InterPro" id="IPR025164">
    <property type="entry name" value="Toastrack_DUF4097"/>
</dbReference>
<feature type="domain" description="DUF4097" evidence="2">
    <location>
        <begin position="113"/>
        <end position="237"/>
    </location>
</feature>
<evidence type="ECO:0000313" key="3">
    <source>
        <dbReference type="EMBL" id="MDP9791569.1"/>
    </source>
</evidence>
<comment type="caution">
    <text evidence="3">The sequence shown here is derived from an EMBL/GenBank/DDBJ whole genome shotgun (WGS) entry which is preliminary data.</text>
</comment>
<dbReference type="Pfam" id="PF13349">
    <property type="entry name" value="DUF4097"/>
    <property type="match status" value="1"/>
</dbReference>
<dbReference type="Proteomes" id="UP001240984">
    <property type="component" value="Unassembled WGS sequence"/>
</dbReference>
<feature type="signal peptide" evidence="1">
    <location>
        <begin position="1"/>
        <end position="24"/>
    </location>
</feature>
<organism evidence="3 4">
    <name type="scientific">Catenuloplanes nepalensis</name>
    <dbReference type="NCBI Taxonomy" id="587533"/>
    <lineage>
        <taxon>Bacteria</taxon>
        <taxon>Bacillati</taxon>
        <taxon>Actinomycetota</taxon>
        <taxon>Actinomycetes</taxon>
        <taxon>Micromonosporales</taxon>
        <taxon>Micromonosporaceae</taxon>
        <taxon>Catenuloplanes</taxon>
    </lineage>
</organism>
<feature type="chain" id="PRO_5046824175" description="DUF4097 domain-containing protein" evidence="1">
    <location>
        <begin position="25"/>
        <end position="261"/>
    </location>
</feature>
<evidence type="ECO:0000313" key="4">
    <source>
        <dbReference type="Proteomes" id="UP001240984"/>
    </source>
</evidence>
<protein>
    <recommendedName>
        <fullName evidence="2">DUF4097 domain-containing protein</fullName>
    </recommendedName>
</protein>
<keyword evidence="4" id="KW-1185">Reference proteome</keyword>
<evidence type="ECO:0000256" key="1">
    <source>
        <dbReference type="SAM" id="SignalP"/>
    </source>
</evidence>
<reference evidence="3 4" key="1">
    <citation type="submission" date="2023-07" db="EMBL/GenBank/DDBJ databases">
        <title>Sequencing the genomes of 1000 actinobacteria strains.</title>
        <authorList>
            <person name="Klenk H.-P."/>
        </authorList>
    </citation>
    <scope>NUCLEOTIDE SEQUENCE [LARGE SCALE GENOMIC DNA]</scope>
    <source>
        <strain evidence="3 4">DSM 44710</strain>
    </source>
</reference>
<evidence type="ECO:0000259" key="2">
    <source>
        <dbReference type="Pfam" id="PF13349"/>
    </source>
</evidence>
<dbReference type="EMBL" id="JAUSRA010000001">
    <property type="protein sequence ID" value="MDP9791569.1"/>
    <property type="molecule type" value="Genomic_DNA"/>
</dbReference>
<proteinExistence type="predicted"/>
<name>A0ABT9MJH9_9ACTN</name>
<dbReference type="PROSITE" id="PS51257">
    <property type="entry name" value="PROKAR_LIPOPROTEIN"/>
    <property type="match status" value="1"/>
</dbReference>